<gene>
    <name evidence="9" type="ORF">KHM83_04830</name>
</gene>
<evidence type="ECO:0000256" key="6">
    <source>
        <dbReference type="ARBA" id="ARBA00022989"/>
    </source>
</evidence>
<dbReference type="RefSeq" id="WP_213235787.1">
    <property type="nucleotide sequence ID" value="NZ_JAHBCL010000006.1"/>
</dbReference>
<sequence length="305" mass="33527">MNFIQIFLEILVLVIYIGIGYFAKKKQFITEAGSRDMSKLVVNIAMPLLVISSMNIAYDPRYLHNMLMMTVLSLSYFTLSSLATKKLSTFYADGHGNHRELRYCMVFGNAVFLGYPLSLALFGSEGVLYASVYVAIQNIFQWTVGVQNYATTQSASERLKNLINPGLIAILVGLILFFFRIDTPAYFLKIAKGIGAISVPLALMVVGSQLDLNHMREAFQNRGIMLSVFTKCLVFPAIFLTLLLLTPIDSTLKSILTIEIAAPVQASAALFARNFGGDALTAAKCVALSTTIAILSIPFFLIMIA</sequence>
<dbReference type="PANTHER" id="PTHR36838">
    <property type="entry name" value="AUXIN EFFLUX CARRIER FAMILY PROTEIN"/>
    <property type="match status" value="1"/>
</dbReference>
<comment type="caution">
    <text evidence="9">The sequence shown here is derived from an EMBL/GenBank/DDBJ whole genome shotgun (WGS) entry which is preliminary data.</text>
</comment>
<organism evidence="9 10">
    <name type="scientific">Fusibacter paucivorans</name>
    <dbReference type="NCBI Taxonomy" id="76009"/>
    <lineage>
        <taxon>Bacteria</taxon>
        <taxon>Bacillati</taxon>
        <taxon>Bacillota</taxon>
        <taxon>Clostridia</taxon>
        <taxon>Eubacteriales</taxon>
        <taxon>Eubacteriales Family XII. Incertae Sedis</taxon>
        <taxon>Fusibacter</taxon>
    </lineage>
</organism>
<evidence type="ECO:0000256" key="8">
    <source>
        <dbReference type="SAM" id="Phobius"/>
    </source>
</evidence>
<dbReference type="InterPro" id="IPR004776">
    <property type="entry name" value="Mem_transp_PIN-like"/>
</dbReference>
<dbReference type="Gene3D" id="1.20.1530.20">
    <property type="match status" value="1"/>
</dbReference>
<evidence type="ECO:0000256" key="7">
    <source>
        <dbReference type="ARBA" id="ARBA00023136"/>
    </source>
</evidence>
<evidence type="ECO:0000256" key="3">
    <source>
        <dbReference type="ARBA" id="ARBA00022448"/>
    </source>
</evidence>
<evidence type="ECO:0000256" key="2">
    <source>
        <dbReference type="ARBA" id="ARBA00010145"/>
    </source>
</evidence>
<dbReference type="Pfam" id="PF03547">
    <property type="entry name" value="Mem_trans"/>
    <property type="match status" value="1"/>
</dbReference>
<keyword evidence="3" id="KW-0813">Transport</keyword>
<feature type="transmembrane region" description="Helical" evidence="8">
    <location>
        <begin position="224"/>
        <end position="248"/>
    </location>
</feature>
<feature type="transmembrane region" description="Helical" evidence="8">
    <location>
        <begin position="6"/>
        <end position="24"/>
    </location>
</feature>
<feature type="transmembrane region" description="Helical" evidence="8">
    <location>
        <begin position="162"/>
        <end position="181"/>
    </location>
</feature>
<comment type="similarity">
    <text evidence="2">Belongs to the auxin efflux carrier (TC 2.A.69) family.</text>
</comment>
<evidence type="ECO:0000256" key="4">
    <source>
        <dbReference type="ARBA" id="ARBA00022475"/>
    </source>
</evidence>
<reference evidence="9 10" key="1">
    <citation type="submission" date="2021-05" db="EMBL/GenBank/DDBJ databases">
        <title>Fusibacter ferrireducens sp. nov., an anaerobic, sulfur- and Fe-reducing bacterium isolated from the mangrove sediment.</title>
        <authorList>
            <person name="Qiu D."/>
        </authorList>
    </citation>
    <scope>NUCLEOTIDE SEQUENCE [LARGE SCALE GENOMIC DNA]</scope>
    <source>
        <strain evidence="9 10">DSM 12116</strain>
    </source>
</reference>
<keyword evidence="4" id="KW-1003">Cell membrane</keyword>
<evidence type="ECO:0000313" key="9">
    <source>
        <dbReference type="EMBL" id="MBS7526003.1"/>
    </source>
</evidence>
<feature type="transmembrane region" description="Helical" evidence="8">
    <location>
        <begin position="285"/>
        <end position="304"/>
    </location>
</feature>
<keyword evidence="6 8" id="KW-1133">Transmembrane helix</keyword>
<keyword evidence="10" id="KW-1185">Reference proteome</keyword>
<dbReference type="Proteomes" id="UP000746471">
    <property type="component" value="Unassembled WGS sequence"/>
</dbReference>
<dbReference type="PANTHER" id="PTHR36838:SF1">
    <property type="entry name" value="SLR1864 PROTEIN"/>
    <property type="match status" value="1"/>
</dbReference>
<dbReference type="EMBL" id="JAHBCL010000006">
    <property type="protein sequence ID" value="MBS7526003.1"/>
    <property type="molecule type" value="Genomic_DNA"/>
</dbReference>
<feature type="transmembrane region" description="Helical" evidence="8">
    <location>
        <begin position="193"/>
        <end position="212"/>
    </location>
</feature>
<comment type="subcellular location">
    <subcellularLocation>
        <location evidence="1">Cell membrane</location>
        <topology evidence="1">Multi-pass membrane protein</topology>
    </subcellularLocation>
</comment>
<accession>A0ABS5PLJ1</accession>
<name>A0ABS5PLJ1_9FIRM</name>
<keyword evidence="7 8" id="KW-0472">Membrane</keyword>
<evidence type="ECO:0000256" key="5">
    <source>
        <dbReference type="ARBA" id="ARBA00022692"/>
    </source>
</evidence>
<evidence type="ECO:0000313" key="10">
    <source>
        <dbReference type="Proteomes" id="UP000746471"/>
    </source>
</evidence>
<evidence type="ECO:0000256" key="1">
    <source>
        <dbReference type="ARBA" id="ARBA00004651"/>
    </source>
</evidence>
<keyword evidence="5 8" id="KW-0812">Transmembrane</keyword>
<proteinExistence type="inferred from homology"/>
<protein>
    <submittedName>
        <fullName evidence="9">AEC family transporter</fullName>
    </submittedName>
</protein>
<dbReference type="InterPro" id="IPR038770">
    <property type="entry name" value="Na+/solute_symporter_sf"/>
</dbReference>
<feature type="transmembrane region" description="Helical" evidence="8">
    <location>
        <begin position="40"/>
        <end position="58"/>
    </location>
</feature>
<feature type="transmembrane region" description="Helical" evidence="8">
    <location>
        <begin position="64"/>
        <end position="83"/>
    </location>
</feature>
<feature type="transmembrane region" description="Helical" evidence="8">
    <location>
        <begin position="103"/>
        <end position="122"/>
    </location>
</feature>